<evidence type="ECO:0000259" key="11">
    <source>
        <dbReference type="Pfam" id="PF13953"/>
    </source>
</evidence>
<evidence type="ECO:0000256" key="5">
    <source>
        <dbReference type="ARBA" id="ARBA00022692"/>
    </source>
</evidence>
<dbReference type="GO" id="GO:0015473">
    <property type="term" value="F:fimbrial usher porin activity"/>
    <property type="evidence" value="ECO:0007669"/>
    <property type="project" value="InterPro"/>
</dbReference>
<feature type="chain" id="PRO_5030041065" evidence="10">
    <location>
        <begin position="32"/>
        <end position="869"/>
    </location>
</feature>
<dbReference type="Gene3D" id="2.60.40.3110">
    <property type="match status" value="1"/>
</dbReference>
<organism evidence="13 16">
    <name type="scientific">Pseudomonas delhiensis</name>
    <dbReference type="NCBI Taxonomy" id="366289"/>
    <lineage>
        <taxon>Bacteria</taxon>
        <taxon>Pseudomonadati</taxon>
        <taxon>Pseudomonadota</taxon>
        <taxon>Gammaproteobacteria</taxon>
        <taxon>Pseudomonadales</taxon>
        <taxon>Pseudomonadaceae</taxon>
        <taxon>Pseudomonas</taxon>
    </lineage>
</organism>
<keyword evidence="3 9" id="KW-0813">Transport</keyword>
<protein>
    <submittedName>
        <fullName evidence="13">Outer membrane usher protein</fullName>
    </submittedName>
</protein>
<dbReference type="InterPro" id="IPR025885">
    <property type="entry name" value="PapC_N"/>
</dbReference>
<reference evidence="14 15" key="2">
    <citation type="submission" date="2017-06" db="EMBL/GenBank/DDBJ databases">
        <authorList>
            <person name="Varghese N."/>
            <person name="Submissions S."/>
        </authorList>
    </citation>
    <scope>NUCLEOTIDE SEQUENCE [LARGE SCALE GENOMIC DNA]</scope>
    <source>
        <strain evidence="14 15">RLD-1</strain>
    </source>
</reference>
<evidence type="ECO:0000256" key="9">
    <source>
        <dbReference type="RuleBase" id="RU003884"/>
    </source>
</evidence>
<dbReference type="EMBL" id="FNEC01000039">
    <property type="protein sequence ID" value="SDK46544.1"/>
    <property type="molecule type" value="Genomic_DNA"/>
</dbReference>
<feature type="signal peptide" evidence="10">
    <location>
        <begin position="1"/>
        <end position="31"/>
    </location>
</feature>
<dbReference type="SUPFAM" id="SSF141729">
    <property type="entry name" value="FimD N-terminal domain-like"/>
    <property type="match status" value="1"/>
</dbReference>
<feature type="domain" description="PapC N-terminal" evidence="12">
    <location>
        <begin position="49"/>
        <end position="197"/>
    </location>
</feature>
<evidence type="ECO:0000256" key="1">
    <source>
        <dbReference type="ARBA" id="ARBA00004571"/>
    </source>
</evidence>
<evidence type="ECO:0000313" key="14">
    <source>
        <dbReference type="EMBL" id="SNT49055.1"/>
    </source>
</evidence>
<keyword evidence="8 9" id="KW-0998">Cell outer membrane</keyword>
<keyword evidence="6 10" id="KW-0732">Signal</keyword>
<dbReference type="InterPro" id="IPR025949">
    <property type="entry name" value="PapC-like_C"/>
</dbReference>
<comment type="subcellular location">
    <subcellularLocation>
        <location evidence="1 9">Cell outer membrane</location>
        <topology evidence="1 9">Multi-pass membrane protein</topology>
    </subcellularLocation>
</comment>
<comment type="similarity">
    <text evidence="2 9">Belongs to the fimbrial export usher family.</text>
</comment>
<evidence type="ECO:0000256" key="8">
    <source>
        <dbReference type="ARBA" id="ARBA00023237"/>
    </source>
</evidence>
<dbReference type="Gene3D" id="2.60.40.2610">
    <property type="entry name" value="Outer membrane usher protein FimD, plug domain"/>
    <property type="match status" value="1"/>
</dbReference>
<dbReference type="Gene3D" id="3.10.20.410">
    <property type="match status" value="1"/>
</dbReference>
<dbReference type="Gene3D" id="2.60.40.2070">
    <property type="match status" value="1"/>
</dbReference>
<keyword evidence="9" id="KW-1029">Fimbrium biogenesis</keyword>
<name>A0A239N2F2_9PSED</name>
<dbReference type="GO" id="GO:0009297">
    <property type="term" value="P:pilus assembly"/>
    <property type="evidence" value="ECO:0007669"/>
    <property type="project" value="InterPro"/>
</dbReference>
<dbReference type="RefSeq" id="WP_089394227.1">
    <property type="nucleotide sequence ID" value="NZ_FNEC01000039.1"/>
</dbReference>
<dbReference type="InterPro" id="IPR042186">
    <property type="entry name" value="FimD_plug_dom"/>
</dbReference>
<dbReference type="InterPro" id="IPR043142">
    <property type="entry name" value="PapC-like_C_sf"/>
</dbReference>
<evidence type="ECO:0000256" key="3">
    <source>
        <dbReference type="ARBA" id="ARBA00022448"/>
    </source>
</evidence>
<evidence type="ECO:0000256" key="4">
    <source>
        <dbReference type="ARBA" id="ARBA00022452"/>
    </source>
</evidence>
<proteinExistence type="inferred from homology"/>
<dbReference type="PROSITE" id="PS01151">
    <property type="entry name" value="FIMBRIAL_USHER"/>
    <property type="match status" value="1"/>
</dbReference>
<dbReference type="Proteomes" id="UP000198309">
    <property type="component" value="Unassembled WGS sequence"/>
</dbReference>
<dbReference type="Pfam" id="PF13954">
    <property type="entry name" value="PapC_N"/>
    <property type="match status" value="1"/>
</dbReference>
<evidence type="ECO:0000256" key="10">
    <source>
        <dbReference type="SAM" id="SignalP"/>
    </source>
</evidence>
<dbReference type="EMBL" id="FZPC01000035">
    <property type="protein sequence ID" value="SNT49055.1"/>
    <property type="molecule type" value="Genomic_DNA"/>
</dbReference>
<dbReference type="InterPro" id="IPR018030">
    <property type="entry name" value="Fimbrial_membr_usher_CS"/>
</dbReference>
<dbReference type="InterPro" id="IPR000015">
    <property type="entry name" value="Fimb_usher"/>
</dbReference>
<evidence type="ECO:0000313" key="13">
    <source>
        <dbReference type="EMBL" id="SDK46544.1"/>
    </source>
</evidence>
<dbReference type="GO" id="GO:0009279">
    <property type="term" value="C:cell outer membrane"/>
    <property type="evidence" value="ECO:0007669"/>
    <property type="project" value="UniProtKB-SubCell"/>
</dbReference>
<dbReference type="PANTHER" id="PTHR30451">
    <property type="entry name" value="OUTER MEMBRANE USHER PROTEIN"/>
    <property type="match status" value="1"/>
</dbReference>
<evidence type="ECO:0000313" key="16">
    <source>
        <dbReference type="Proteomes" id="UP000199693"/>
    </source>
</evidence>
<feature type="domain" description="PapC-like C-terminal" evidence="11">
    <location>
        <begin position="777"/>
        <end position="840"/>
    </location>
</feature>
<dbReference type="FunFam" id="2.60.40.3110:FF:000001">
    <property type="entry name" value="Putative fimbrial outer membrane usher"/>
    <property type="match status" value="1"/>
</dbReference>
<gene>
    <name evidence="13" type="ORF">SAMN05216189_103911</name>
    <name evidence="14" type="ORF">SAMN06295949_13544</name>
</gene>
<keyword evidence="4" id="KW-1134">Transmembrane beta strand</keyword>
<evidence type="ECO:0000256" key="6">
    <source>
        <dbReference type="ARBA" id="ARBA00022729"/>
    </source>
</evidence>
<sequence>MSRHSRRTPAGRRRAWPCPGPLALAIAAVWAAVPVEPPRAAEDALYAAFNPAFLRGPDGRPLDVSRYERGNPVTPGSYRVDVYVNQTWTGREELRVRGGEGDTPASYCFKRSQLPGLGLDTGKLPDAKATERALADADCVDIERLVPGARADFAQGDLRLDLSIPQAYLSRVSRGYVDPRDWDRGVTAAFVDYNANAYRTEAGGTQDQYYAGLNAGLNLGDWRLRHNGSYSQSQGDRQKSTRHYDAISSYAQRDITGLKSQLTLGEYFTPADLFDSVPFSGVQLASDDRMLPDSQRGFAPAIRGTAETNAKVTVRQGGNVLYETSVAPGPFVIDDLYNSGYAGDLEVTVTEADGRVRQFTVPFASVAQLLRPGVSRYSVSAGQYRDDRLDDTPNFVQGTYQRGISNLWTGYTGSIVAENYLAVQGGLALSTPIGAFAFDVTQSHASGLKAGDQGSSASGQSFRLSYSKLLESTRTNFAVAAYRFSSDGYLNFADFAYARSPEDADYTAWRQRNRFQVNLSQPLGERLGSLYLSGSAQNYWNAGKGSDMSYQAGYSNSFGWGSLSLSANRTRGLSGETDTQYMLNLSLPLGRSSHAPYLNSTTTRNSNGDLNSQLSVAGSLGDYNQFNYGVYGSRSRVDGQSSNAGGANVQYRAPQTNLSASYSEGEGYHQYGLGLSGSVVAHPGGVSFSQAQGETRAVIEAKGAAGAALVNSSGGAVGGNGYGVLSSLMPYRENQVVLDPKGLPDDVELQTTSQNVAPRYGAVVMLKYPTVSGKPLLLRLLDEQGNNLPVGAEVLDAQGNSLTLVGQGSQVFLRLQETRGELQVRWGEGPQRQCRARYQVAAAAADGKPFQQADAVCRRAPASGELAAR</sequence>
<keyword evidence="15" id="KW-1185">Reference proteome</keyword>
<keyword evidence="5 9" id="KW-0812">Transmembrane</keyword>
<evidence type="ECO:0000256" key="2">
    <source>
        <dbReference type="ARBA" id="ARBA00008064"/>
    </source>
</evidence>
<dbReference type="InterPro" id="IPR037224">
    <property type="entry name" value="PapC_N_sf"/>
</dbReference>
<accession>A0A239N2F2</accession>
<evidence type="ECO:0000256" key="7">
    <source>
        <dbReference type="ARBA" id="ARBA00023136"/>
    </source>
</evidence>
<dbReference type="Proteomes" id="UP000199693">
    <property type="component" value="Unassembled WGS sequence"/>
</dbReference>
<dbReference type="PANTHER" id="PTHR30451:SF20">
    <property type="entry name" value="FIMBRIAE USHER"/>
    <property type="match status" value="1"/>
</dbReference>
<evidence type="ECO:0000259" key="12">
    <source>
        <dbReference type="Pfam" id="PF13954"/>
    </source>
</evidence>
<keyword evidence="7 9" id="KW-0472">Membrane</keyword>
<reference evidence="13 16" key="1">
    <citation type="submission" date="2016-10" db="EMBL/GenBank/DDBJ databases">
        <authorList>
            <person name="de Groot N.N."/>
        </authorList>
    </citation>
    <scope>NUCLEOTIDE SEQUENCE [LARGE SCALE GENOMIC DNA]</scope>
    <source>
        <strain evidence="13 16">CCM 7361</strain>
    </source>
</reference>
<dbReference type="AlphaFoldDB" id="A0A239N2F2"/>
<evidence type="ECO:0000313" key="15">
    <source>
        <dbReference type="Proteomes" id="UP000198309"/>
    </source>
</evidence>
<dbReference type="Pfam" id="PF00577">
    <property type="entry name" value="Usher"/>
    <property type="match status" value="1"/>
</dbReference>
<dbReference type="Pfam" id="PF13953">
    <property type="entry name" value="PapC_C"/>
    <property type="match status" value="1"/>
</dbReference>